<dbReference type="AlphaFoldDB" id="A0A6A6BBK5"/>
<evidence type="ECO:0000313" key="4">
    <source>
        <dbReference type="EMBL" id="KAF2141579.1"/>
    </source>
</evidence>
<organism evidence="4 5">
    <name type="scientific">Aplosporella prunicola CBS 121167</name>
    <dbReference type="NCBI Taxonomy" id="1176127"/>
    <lineage>
        <taxon>Eukaryota</taxon>
        <taxon>Fungi</taxon>
        <taxon>Dikarya</taxon>
        <taxon>Ascomycota</taxon>
        <taxon>Pezizomycotina</taxon>
        <taxon>Dothideomycetes</taxon>
        <taxon>Dothideomycetes incertae sedis</taxon>
        <taxon>Botryosphaeriales</taxon>
        <taxon>Aplosporellaceae</taxon>
        <taxon>Aplosporella</taxon>
    </lineage>
</organism>
<gene>
    <name evidence="4" type="ORF">K452DRAFT_287533</name>
</gene>
<name>A0A6A6BBK5_9PEZI</name>
<feature type="domain" description="Nephrocystin 3-like N-terminal" evidence="3">
    <location>
        <begin position="188"/>
        <end position="355"/>
    </location>
</feature>
<evidence type="ECO:0000259" key="3">
    <source>
        <dbReference type="Pfam" id="PF24883"/>
    </source>
</evidence>
<reference evidence="4" key="1">
    <citation type="journal article" date="2020" name="Stud. Mycol.">
        <title>101 Dothideomycetes genomes: a test case for predicting lifestyles and emergence of pathogens.</title>
        <authorList>
            <person name="Haridas S."/>
            <person name="Albert R."/>
            <person name="Binder M."/>
            <person name="Bloem J."/>
            <person name="Labutti K."/>
            <person name="Salamov A."/>
            <person name="Andreopoulos B."/>
            <person name="Baker S."/>
            <person name="Barry K."/>
            <person name="Bills G."/>
            <person name="Bluhm B."/>
            <person name="Cannon C."/>
            <person name="Castanera R."/>
            <person name="Culley D."/>
            <person name="Daum C."/>
            <person name="Ezra D."/>
            <person name="Gonzalez J."/>
            <person name="Henrissat B."/>
            <person name="Kuo A."/>
            <person name="Liang C."/>
            <person name="Lipzen A."/>
            <person name="Lutzoni F."/>
            <person name="Magnuson J."/>
            <person name="Mondo S."/>
            <person name="Nolan M."/>
            <person name="Ohm R."/>
            <person name="Pangilinan J."/>
            <person name="Park H.-J."/>
            <person name="Ramirez L."/>
            <person name="Alfaro M."/>
            <person name="Sun H."/>
            <person name="Tritt A."/>
            <person name="Yoshinaga Y."/>
            <person name="Zwiers L.-H."/>
            <person name="Turgeon B."/>
            <person name="Goodwin S."/>
            <person name="Spatafora J."/>
            <person name="Crous P."/>
            <person name="Grigoriev I."/>
        </authorList>
    </citation>
    <scope>NUCLEOTIDE SEQUENCE</scope>
    <source>
        <strain evidence="4">CBS 121167</strain>
    </source>
</reference>
<dbReference type="SUPFAM" id="SSF52540">
    <property type="entry name" value="P-loop containing nucleoside triphosphate hydrolases"/>
    <property type="match status" value="1"/>
</dbReference>
<dbReference type="PANTHER" id="PTHR10039:SF16">
    <property type="entry name" value="GPI INOSITOL-DEACYLASE"/>
    <property type="match status" value="1"/>
</dbReference>
<dbReference type="GeneID" id="54297993"/>
<dbReference type="RefSeq" id="XP_033397292.1">
    <property type="nucleotide sequence ID" value="XM_033540497.1"/>
</dbReference>
<dbReference type="Gene3D" id="3.40.50.300">
    <property type="entry name" value="P-loop containing nucleotide triphosphate hydrolases"/>
    <property type="match status" value="1"/>
</dbReference>
<feature type="domain" description="Azaphilone pigments biosynthesis cluster protein L N-terminal" evidence="2">
    <location>
        <begin position="1"/>
        <end position="159"/>
    </location>
</feature>
<dbReference type="InterPro" id="IPR056884">
    <property type="entry name" value="NPHP3-like_N"/>
</dbReference>
<dbReference type="EMBL" id="ML995486">
    <property type="protein sequence ID" value="KAF2141579.1"/>
    <property type="molecule type" value="Genomic_DNA"/>
</dbReference>
<dbReference type="InterPro" id="IPR027417">
    <property type="entry name" value="P-loop_NTPase"/>
</dbReference>
<dbReference type="PANTHER" id="PTHR10039">
    <property type="entry name" value="AMELOGENIN"/>
    <property type="match status" value="1"/>
</dbReference>
<evidence type="ECO:0000256" key="1">
    <source>
        <dbReference type="ARBA" id="ARBA00022737"/>
    </source>
</evidence>
<keyword evidence="1" id="KW-0677">Repeat</keyword>
<dbReference type="Proteomes" id="UP000799438">
    <property type="component" value="Unassembled WGS sequence"/>
</dbReference>
<proteinExistence type="predicted"/>
<evidence type="ECO:0000313" key="5">
    <source>
        <dbReference type="Proteomes" id="UP000799438"/>
    </source>
</evidence>
<dbReference type="OrthoDB" id="1577640at2759"/>
<protein>
    <recommendedName>
        <fullName evidence="6">NACHT domain-containing protein</fullName>
    </recommendedName>
</protein>
<evidence type="ECO:0008006" key="6">
    <source>
        <dbReference type="Google" id="ProtNLM"/>
    </source>
</evidence>
<dbReference type="InterPro" id="IPR031348">
    <property type="entry name" value="PigL_N"/>
</dbReference>
<evidence type="ECO:0000259" key="2">
    <source>
        <dbReference type="Pfam" id="PF17111"/>
    </source>
</evidence>
<keyword evidence="5" id="KW-1185">Reference proteome</keyword>
<dbReference type="Pfam" id="PF24883">
    <property type="entry name" value="NPHP3_N"/>
    <property type="match status" value="1"/>
</dbReference>
<sequence>MDGLSGAASVIAVVQIAGSICTLLKDYYQGVRDARGEIETLYKAVRALNIILKELQTLINAKTIAEPQDLLKDCRADLVSLENKISPAAGEQKTRLRLKKYLKWPLKRQEAEKKVETIEHHKSSIVTWLGVENLTNQLQQLDILEDIRQDIRSAEEEGERRRVINWLGDSNPSKELNQALRKKQEGKGTGAWLVSSDDFEKWMITPNAGYWLNGNAGCGKTILSSTVVQTIRDHCRGNPLKAVVFWYFTFTDQKKQNVSAFLSSSIAQIIAHRREIPTEIQDAYDTCSQGTMSPDVDLLLELLRSVLPGFDDIYILVDALDECPKLDGSRADLLSTLAKIISWQERSLHLFITSRKESDIEGALVPSLKDMTSFWIKSLQPDDITEDVELFVNQALEEWIFRRWSADFKSEVKQTLSTRTQGS</sequence>
<dbReference type="Pfam" id="PF17111">
    <property type="entry name" value="PigL_N"/>
    <property type="match status" value="1"/>
</dbReference>
<accession>A0A6A6BBK5</accession>